<evidence type="ECO:0000256" key="4">
    <source>
        <dbReference type="ARBA" id="ARBA00012448"/>
    </source>
</evidence>
<dbReference type="SUPFAM" id="SSF69189">
    <property type="entry name" value="Penicillin-binding protein associated domain"/>
    <property type="match status" value="1"/>
</dbReference>
<evidence type="ECO:0000256" key="14">
    <source>
        <dbReference type="PIRSR" id="PIRSR618044-2"/>
    </source>
</evidence>
<keyword evidence="8" id="KW-0378">Hydrolase</keyword>
<dbReference type="InterPro" id="IPR018044">
    <property type="entry name" value="Peptidase_S11"/>
</dbReference>
<comment type="catalytic activity">
    <reaction evidence="12">
        <text>Preferential cleavage: (Ac)2-L-Lys-D-Ala-|-D-Ala. Also transpeptidation of peptidyl-alanyl moieties that are N-acyl substituents of D-alanine.</text>
        <dbReference type="EC" id="3.4.16.4"/>
    </reaction>
</comment>
<evidence type="ECO:0000256" key="10">
    <source>
        <dbReference type="ARBA" id="ARBA00022984"/>
    </source>
</evidence>
<evidence type="ECO:0000256" key="3">
    <source>
        <dbReference type="ARBA" id="ARBA00007164"/>
    </source>
</evidence>
<gene>
    <name evidence="17" type="ORF">SAMN05216362_10664</name>
</gene>
<dbReference type="RefSeq" id="WP_091772914.1">
    <property type="nucleotide sequence ID" value="NZ_FOES01000006.1"/>
</dbReference>
<dbReference type="PANTHER" id="PTHR21581:SF11">
    <property type="entry name" value="D-ALANYL-D-ALANINE CARBOXYPEPTIDASE DACA"/>
    <property type="match status" value="1"/>
</dbReference>
<dbReference type="Pfam" id="PF00768">
    <property type="entry name" value="Peptidase_S11"/>
    <property type="match status" value="1"/>
</dbReference>
<evidence type="ECO:0000256" key="9">
    <source>
        <dbReference type="ARBA" id="ARBA00022960"/>
    </source>
</evidence>
<keyword evidence="7" id="KW-0732">Signal</keyword>
<dbReference type="GO" id="GO:0071555">
    <property type="term" value="P:cell wall organization"/>
    <property type="evidence" value="ECO:0007669"/>
    <property type="project" value="UniProtKB-KW"/>
</dbReference>
<evidence type="ECO:0000256" key="11">
    <source>
        <dbReference type="ARBA" id="ARBA00023316"/>
    </source>
</evidence>
<dbReference type="GO" id="GO:0009252">
    <property type="term" value="P:peptidoglycan biosynthetic process"/>
    <property type="evidence" value="ECO:0007669"/>
    <property type="project" value="UniProtKB-UniPathway"/>
</dbReference>
<reference evidence="17 18" key="1">
    <citation type="submission" date="2016-10" db="EMBL/GenBank/DDBJ databases">
        <authorList>
            <person name="de Groot N.N."/>
        </authorList>
    </citation>
    <scope>NUCLEOTIDE SEQUENCE [LARGE SCALE GENOMIC DNA]</scope>
    <source>
        <strain evidence="17 18">DSM 21633</strain>
    </source>
</reference>
<evidence type="ECO:0000256" key="12">
    <source>
        <dbReference type="ARBA" id="ARBA00034000"/>
    </source>
</evidence>
<feature type="domain" description="Peptidase S11 D-Ala-D-Ala carboxypeptidase A C-terminal" evidence="16">
    <location>
        <begin position="305"/>
        <end position="414"/>
    </location>
</feature>
<evidence type="ECO:0000313" key="18">
    <source>
        <dbReference type="Proteomes" id="UP000199427"/>
    </source>
</evidence>
<dbReference type="InterPro" id="IPR037167">
    <property type="entry name" value="Peptidase_S11_C_sf"/>
</dbReference>
<dbReference type="InterPro" id="IPR012338">
    <property type="entry name" value="Beta-lactam/transpept-like"/>
</dbReference>
<dbReference type="SUPFAM" id="SSF56601">
    <property type="entry name" value="beta-lactamase/transpeptidase-like"/>
    <property type="match status" value="1"/>
</dbReference>
<dbReference type="Proteomes" id="UP000199427">
    <property type="component" value="Unassembled WGS sequence"/>
</dbReference>
<dbReference type="Gene3D" id="2.60.410.10">
    <property type="entry name" value="D-Ala-D-Ala carboxypeptidase, C-terminal domain"/>
    <property type="match status" value="1"/>
</dbReference>
<feature type="active site" description="Acyl-ester intermediate" evidence="13">
    <location>
        <position position="65"/>
    </location>
</feature>
<accession>A0A1H9D370</accession>
<feature type="binding site" evidence="14">
    <location>
        <position position="255"/>
    </location>
    <ligand>
        <name>substrate</name>
    </ligand>
</feature>
<dbReference type="STRING" id="571933.SAMN05216362_10664"/>
<dbReference type="Pfam" id="PF07943">
    <property type="entry name" value="PBP5_C"/>
    <property type="match status" value="1"/>
</dbReference>
<dbReference type="EMBL" id="FOES01000006">
    <property type="protein sequence ID" value="SEQ07821.1"/>
    <property type="molecule type" value="Genomic_DNA"/>
</dbReference>
<evidence type="ECO:0000256" key="8">
    <source>
        <dbReference type="ARBA" id="ARBA00022801"/>
    </source>
</evidence>
<comment type="similarity">
    <text evidence="3 15">Belongs to the peptidase S11 family.</text>
</comment>
<dbReference type="InterPro" id="IPR001967">
    <property type="entry name" value="Peptidase_S11_N"/>
</dbReference>
<proteinExistence type="inferred from homology"/>
<dbReference type="UniPathway" id="UPA00219"/>
<dbReference type="GO" id="GO:0008360">
    <property type="term" value="P:regulation of cell shape"/>
    <property type="evidence" value="ECO:0007669"/>
    <property type="project" value="UniProtKB-KW"/>
</dbReference>
<dbReference type="SMART" id="SM00936">
    <property type="entry name" value="PBP5_C"/>
    <property type="match status" value="1"/>
</dbReference>
<evidence type="ECO:0000256" key="1">
    <source>
        <dbReference type="ARBA" id="ARBA00003217"/>
    </source>
</evidence>
<feature type="active site" evidence="13">
    <location>
        <position position="129"/>
    </location>
</feature>
<feature type="active site" description="Proton acceptor" evidence="13">
    <location>
        <position position="68"/>
    </location>
</feature>
<evidence type="ECO:0000256" key="7">
    <source>
        <dbReference type="ARBA" id="ARBA00022729"/>
    </source>
</evidence>
<evidence type="ECO:0000259" key="16">
    <source>
        <dbReference type="SMART" id="SM00936"/>
    </source>
</evidence>
<comment type="pathway">
    <text evidence="2">Cell wall biogenesis; peptidoglycan biosynthesis.</text>
</comment>
<keyword evidence="10" id="KW-0573">Peptidoglycan synthesis</keyword>
<evidence type="ECO:0000256" key="5">
    <source>
        <dbReference type="ARBA" id="ARBA00022645"/>
    </source>
</evidence>
<evidence type="ECO:0000256" key="15">
    <source>
        <dbReference type="RuleBase" id="RU004016"/>
    </source>
</evidence>
<dbReference type="EC" id="3.4.16.4" evidence="4"/>
<dbReference type="OrthoDB" id="9791132at2"/>
<keyword evidence="18" id="KW-1185">Reference proteome</keyword>
<name>A0A1H9D370_9BACI</name>
<evidence type="ECO:0000313" key="17">
    <source>
        <dbReference type="EMBL" id="SEQ07821.1"/>
    </source>
</evidence>
<dbReference type="GO" id="GO:0006508">
    <property type="term" value="P:proteolysis"/>
    <property type="evidence" value="ECO:0007669"/>
    <property type="project" value="UniProtKB-KW"/>
</dbReference>
<dbReference type="Gene3D" id="3.40.710.10">
    <property type="entry name" value="DD-peptidase/beta-lactamase superfamily"/>
    <property type="match status" value="1"/>
</dbReference>
<protein>
    <recommendedName>
        <fullName evidence="4">serine-type D-Ala-D-Ala carboxypeptidase</fullName>
        <ecNumber evidence="4">3.4.16.4</ecNumber>
    </recommendedName>
</protein>
<dbReference type="PRINTS" id="PR00725">
    <property type="entry name" value="DADACBPTASE1"/>
</dbReference>
<dbReference type="PANTHER" id="PTHR21581">
    <property type="entry name" value="D-ALANYL-D-ALANINE CARBOXYPEPTIDASE"/>
    <property type="match status" value="1"/>
</dbReference>
<keyword evidence="6" id="KW-0645">Protease</keyword>
<dbReference type="InterPro" id="IPR012907">
    <property type="entry name" value="Peptidase_S11_C"/>
</dbReference>
<organism evidence="17 18">
    <name type="scientific">Piscibacillus halophilus</name>
    <dbReference type="NCBI Taxonomy" id="571933"/>
    <lineage>
        <taxon>Bacteria</taxon>
        <taxon>Bacillati</taxon>
        <taxon>Bacillota</taxon>
        <taxon>Bacilli</taxon>
        <taxon>Bacillales</taxon>
        <taxon>Bacillaceae</taxon>
        <taxon>Piscibacillus</taxon>
    </lineage>
</organism>
<dbReference type="GO" id="GO:0009002">
    <property type="term" value="F:serine-type D-Ala-D-Ala carboxypeptidase activity"/>
    <property type="evidence" value="ECO:0007669"/>
    <property type="project" value="UniProtKB-EC"/>
</dbReference>
<comment type="function">
    <text evidence="1">Removes C-terminal D-alanyl residues from sugar-peptide cell wall precursors.</text>
</comment>
<keyword evidence="9" id="KW-0133">Cell shape</keyword>
<dbReference type="InterPro" id="IPR015956">
    <property type="entry name" value="Peniciliin-bd_prot_C_sf"/>
</dbReference>
<evidence type="ECO:0000256" key="6">
    <source>
        <dbReference type="ARBA" id="ARBA00022670"/>
    </source>
</evidence>
<evidence type="ECO:0000256" key="2">
    <source>
        <dbReference type="ARBA" id="ARBA00004752"/>
    </source>
</evidence>
<sequence>MKKSYHTLKLWTIIAIFAFCSLYIAPLASQASSFDVEAESAILVDFETGEVLFAKEADISLPPASMTKMMTEYLVLEAINNGDITWETTTEISDYAYSISANNNFSGVGLRQNVDYTVKDLYDAMVIYSDNATTIALAELIAGSEGEFVKMMNAKAEELGLRDYEFVNSTGLNNGSLGDNYPEGTDPEGENLMSARDTAKLAYHLIKDYSEVLDVSSIPNKKFEGHSMDNWNWMLPEHDSQNFKQFSYEGLDGLKTGHTDLAGYTFTGTAERDGQRLISVVMRTNSIEKRFTETAKLLDYGFNNFQSATLIEAGHQIEDESTLPVAKGKEKAVQVEAGEDLQQIIKDGEEENYSVVYEFDEDVLNEDGTIEAPFEAGTEVGKVVLTYDGEEDFGHLIDGEEVSVPLVTSDGVEKSNWFVLMLQAVGDFFVDLFESIKGLFN</sequence>
<dbReference type="AlphaFoldDB" id="A0A1H9D370"/>
<evidence type="ECO:0000256" key="13">
    <source>
        <dbReference type="PIRSR" id="PIRSR618044-1"/>
    </source>
</evidence>
<keyword evidence="11" id="KW-0961">Cell wall biogenesis/degradation</keyword>
<keyword evidence="5 17" id="KW-0121">Carboxypeptidase</keyword>